<evidence type="ECO:0000256" key="2">
    <source>
        <dbReference type="SAM" id="Phobius"/>
    </source>
</evidence>
<dbReference type="Pfam" id="PF01145">
    <property type="entry name" value="Band_7"/>
    <property type="match status" value="1"/>
</dbReference>
<dbReference type="Proteomes" id="UP000663720">
    <property type="component" value="Chromosome"/>
</dbReference>
<name>A0A975B8E8_9BACT</name>
<dbReference type="EMBL" id="CP061799">
    <property type="protein sequence ID" value="QTA80679.1"/>
    <property type="molecule type" value="Genomic_DNA"/>
</dbReference>
<keyword evidence="5" id="KW-1185">Reference proteome</keyword>
<keyword evidence="1" id="KW-0175">Coiled coil</keyword>
<accession>A0A975B8E8</accession>
<dbReference type="KEGG" id="dli:dnl_29900"/>
<evidence type="ECO:0000313" key="5">
    <source>
        <dbReference type="Proteomes" id="UP000663720"/>
    </source>
</evidence>
<dbReference type="RefSeq" id="WP_207692295.1">
    <property type="nucleotide sequence ID" value="NZ_CP061799.1"/>
</dbReference>
<keyword evidence="2" id="KW-1133">Transmembrane helix</keyword>
<feature type="transmembrane region" description="Helical" evidence="2">
    <location>
        <begin position="15"/>
        <end position="37"/>
    </location>
</feature>
<sequence>MFENPLAKAGKSTGILFKIGVLGLGILAVIFLFFQVLDSNDADNTIVLQSITGKLSAITKPGPYFRFFGTPHIYKKVVAVNFTGERGITASSVIDKIKVRFLDTSIGEAKGVARFRMPVSEVDIINIHREFGSQASLISNLLERVVIESAKASARTMSVEEHYSGGAGQMSMDFDDQIRNGIYVVEQMTEYISVAPEQEDGDPDISGKETLERRQRVLVVKKKDDKGNYIRTKNSLAEYKIAVISASIEEVDYEPRVDERLAAQKQAAADEALARQNLKKAQQEAKTAKALGEKAIAEARASAEKEKLQAEIKAEKEAAVAVIDAKRELEVAKQRKMQQDEILGLQQKEAEGLKVMAEARAKAAENALDPQIVFEKKLQAWKEVETAKYQYMSQSRLVPTVQMGASANGGQNAMTMLELMGVKAAMDLGMQFEDIGKTGSSGQK</sequence>
<evidence type="ECO:0000313" key="4">
    <source>
        <dbReference type="EMBL" id="QTA80679.1"/>
    </source>
</evidence>
<organism evidence="4 5">
    <name type="scientific">Desulfonema limicola</name>
    <dbReference type="NCBI Taxonomy" id="45656"/>
    <lineage>
        <taxon>Bacteria</taxon>
        <taxon>Pseudomonadati</taxon>
        <taxon>Thermodesulfobacteriota</taxon>
        <taxon>Desulfobacteria</taxon>
        <taxon>Desulfobacterales</taxon>
        <taxon>Desulfococcaceae</taxon>
        <taxon>Desulfonema</taxon>
    </lineage>
</organism>
<gene>
    <name evidence="4" type="ORF">dnl_29900</name>
</gene>
<protein>
    <submittedName>
        <fullName evidence="4">Inner membrane protein, band 7 family</fullName>
    </submittedName>
</protein>
<feature type="domain" description="Band 7" evidence="3">
    <location>
        <begin position="46"/>
        <end position="285"/>
    </location>
</feature>
<reference evidence="4" key="1">
    <citation type="journal article" date="2021" name="Microb. Physiol.">
        <title>Proteogenomic Insights into the Physiology of Marine, Sulfate-Reducing, Filamentous Desulfonema limicola and Desulfonema magnum.</title>
        <authorList>
            <person name="Schnaars V."/>
            <person name="Wohlbrand L."/>
            <person name="Scheve S."/>
            <person name="Hinrichs C."/>
            <person name="Reinhardt R."/>
            <person name="Rabus R."/>
        </authorList>
    </citation>
    <scope>NUCLEOTIDE SEQUENCE</scope>
    <source>
        <strain evidence="4">5ac10</strain>
    </source>
</reference>
<evidence type="ECO:0000256" key="1">
    <source>
        <dbReference type="SAM" id="Coils"/>
    </source>
</evidence>
<keyword evidence="2" id="KW-0472">Membrane</keyword>
<keyword evidence="2" id="KW-0812">Transmembrane</keyword>
<evidence type="ECO:0000259" key="3">
    <source>
        <dbReference type="Pfam" id="PF01145"/>
    </source>
</evidence>
<dbReference type="AlphaFoldDB" id="A0A975B8E8"/>
<dbReference type="InterPro" id="IPR001107">
    <property type="entry name" value="Band_7"/>
</dbReference>
<proteinExistence type="predicted"/>
<feature type="coiled-coil region" evidence="1">
    <location>
        <begin position="264"/>
        <end position="325"/>
    </location>
</feature>